<dbReference type="PROSITE" id="PS00237">
    <property type="entry name" value="G_PROTEIN_RECEP_F1_1"/>
    <property type="match status" value="1"/>
</dbReference>
<evidence type="ECO:0000256" key="3">
    <source>
        <dbReference type="ARBA" id="ARBA00022606"/>
    </source>
</evidence>
<evidence type="ECO:0000256" key="4">
    <source>
        <dbReference type="ARBA" id="ARBA00022692"/>
    </source>
</evidence>
<evidence type="ECO:0000259" key="13">
    <source>
        <dbReference type="PROSITE" id="PS50262"/>
    </source>
</evidence>
<keyword evidence="6 12" id="KW-1133">Transmembrane helix</keyword>
<dbReference type="PANTHER" id="PTHR26452">
    <property type="entry name" value="OLFACTORY RECEPTOR"/>
    <property type="match status" value="1"/>
</dbReference>
<organism evidence="14 15">
    <name type="scientific">Pelobates cultripes</name>
    <name type="common">Western spadefoot toad</name>
    <dbReference type="NCBI Taxonomy" id="61616"/>
    <lineage>
        <taxon>Eukaryota</taxon>
        <taxon>Metazoa</taxon>
        <taxon>Chordata</taxon>
        <taxon>Craniata</taxon>
        <taxon>Vertebrata</taxon>
        <taxon>Euteleostomi</taxon>
        <taxon>Amphibia</taxon>
        <taxon>Batrachia</taxon>
        <taxon>Anura</taxon>
        <taxon>Pelobatoidea</taxon>
        <taxon>Pelobatidae</taxon>
        <taxon>Pelobates</taxon>
    </lineage>
</organism>
<comment type="subcellular location">
    <subcellularLocation>
        <location evidence="1">Cell membrane</location>
        <topology evidence="1">Multi-pass membrane protein</topology>
    </subcellularLocation>
</comment>
<dbReference type="Proteomes" id="UP001295444">
    <property type="component" value="Chromosome 13"/>
</dbReference>
<keyword evidence="2" id="KW-1003">Cell membrane</keyword>
<keyword evidence="4 11" id="KW-0812">Transmembrane</keyword>
<keyword evidence="3" id="KW-0716">Sensory transduction</keyword>
<keyword evidence="9 11" id="KW-0675">Receptor</keyword>
<dbReference type="InterPro" id="IPR050516">
    <property type="entry name" value="Olfactory_GPCR"/>
</dbReference>
<feature type="transmembrane region" description="Helical" evidence="12">
    <location>
        <begin position="243"/>
        <end position="262"/>
    </location>
</feature>
<feature type="transmembrane region" description="Helical" evidence="12">
    <location>
        <begin position="141"/>
        <end position="159"/>
    </location>
</feature>
<feature type="transmembrane region" description="Helical" evidence="12">
    <location>
        <begin position="197"/>
        <end position="222"/>
    </location>
</feature>
<dbReference type="Gene3D" id="1.20.1070.10">
    <property type="entry name" value="Rhodopsin 7-helix transmembrane proteins"/>
    <property type="match status" value="1"/>
</dbReference>
<feature type="transmembrane region" description="Helical" evidence="12">
    <location>
        <begin position="26"/>
        <end position="49"/>
    </location>
</feature>
<dbReference type="InterPro" id="IPR000725">
    <property type="entry name" value="Olfact_rcpt"/>
</dbReference>
<dbReference type="PROSITE" id="PS50262">
    <property type="entry name" value="G_PROTEIN_RECEP_F1_2"/>
    <property type="match status" value="1"/>
</dbReference>
<gene>
    <name evidence="14" type="ORF">PECUL_23A008646</name>
</gene>
<dbReference type="GO" id="GO:0004930">
    <property type="term" value="F:G protein-coupled receptor activity"/>
    <property type="evidence" value="ECO:0007669"/>
    <property type="project" value="UniProtKB-KW"/>
</dbReference>
<dbReference type="AlphaFoldDB" id="A0AAD1TGL5"/>
<reference evidence="14" key="1">
    <citation type="submission" date="2022-03" db="EMBL/GenBank/DDBJ databases">
        <authorList>
            <person name="Alioto T."/>
            <person name="Alioto T."/>
            <person name="Gomez Garrido J."/>
        </authorList>
    </citation>
    <scope>NUCLEOTIDE SEQUENCE</scope>
</reference>
<dbReference type="PRINTS" id="PR00237">
    <property type="entry name" value="GPCRRHODOPSN"/>
</dbReference>
<sequence>KMAVSNNTLNKDFILIGLSKDPQLKIALFVLFSCVYTTTLTGNSILILLTRVIHELSTPMYTFLFSLSLLDVCFTSVTVPKMLTSLLVEISYISFSDCITQLYFFHFLGSSECFLLSIMGYDRYVAICHPLRYTQIMSKTLCIKLVSGCWLTGLFYSLVHTLMTAGLSYCGSREVNHFFCDMPPLLILSCSDTKTNLIVILGLGGLAAAASFLLTIISYVFIISSILRIQSTKGQQKAFSTCASHLLVVLIFYGTIVFMYLRPKSSYSLEHDKMLSVLYNVITPMLNPLIYSLRNKESYTWIVWLVILLQQTWPPPSPAGGSPPQWSGPPRAPSLRTLHVHTPWAHSLGTLPQALCAPTLLLGPVTGAAVWARGLYWAVRLDHVARGLPHAWSFRRPWWRLLGAGRSLAIYPGGVWDACGMPPGVLPSQPAVVSGTPAGHAGWLSAAAAGWGGVLYPPHGLRGGLHVPALPSLFCPGSVRGWCGLPPSPLYFSLLSPPISVW</sequence>
<keyword evidence="10 11" id="KW-0807">Transducer</keyword>
<keyword evidence="8 12" id="KW-0472">Membrane</keyword>
<evidence type="ECO:0000256" key="8">
    <source>
        <dbReference type="ARBA" id="ARBA00023136"/>
    </source>
</evidence>
<dbReference type="SUPFAM" id="SSF81321">
    <property type="entry name" value="Family A G protein-coupled receptor-like"/>
    <property type="match status" value="1"/>
</dbReference>
<feature type="domain" description="G-protein coupled receptors family 1 profile" evidence="13">
    <location>
        <begin position="42"/>
        <end position="291"/>
    </location>
</feature>
<keyword evidence="5" id="KW-0552">Olfaction</keyword>
<evidence type="ECO:0000256" key="11">
    <source>
        <dbReference type="RuleBase" id="RU000688"/>
    </source>
</evidence>
<evidence type="ECO:0000256" key="6">
    <source>
        <dbReference type="ARBA" id="ARBA00022989"/>
    </source>
</evidence>
<dbReference type="InterPro" id="IPR017452">
    <property type="entry name" value="GPCR_Rhodpsn_7TM"/>
</dbReference>
<evidence type="ECO:0000256" key="10">
    <source>
        <dbReference type="ARBA" id="ARBA00023224"/>
    </source>
</evidence>
<evidence type="ECO:0000256" key="1">
    <source>
        <dbReference type="ARBA" id="ARBA00004651"/>
    </source>
</evidence>
<dbReference type="GO" id="GO:0004984">
    <property type="term" value="F:olfactory receptor activity"/>
    <property type="evidence" value="ECO:0007669"/>
    <property type="project" value="InterPro"/>
</dbReference>
<dbReference type="CDD" id="cd13954">
    <property type="entry name" value="7tmA_OR"/>
    <property type="match status" value="1"/>
</dbReference>
<dbReference type="GO" id="GO:0005886">
    <property type="term" value="C:plasma membrane"/>
    <property type="evidence" value="ECO:0007669"/>
    <property type="project" value="UniProtKB-SubCell"/>
</dbReference>
<keyword evidence="7 11" id="KW-0297">G-protein coupled receptor</keyword>
<keyword evidence="15" id="KW-1185">Reference proteome</keyword>
<comment type="similarity">
    <text evidence="11">Belongs to the G-protein coupled receptor 1 family.</text>
</comment>
<name>A0AAD1TGL5_PELCU</name>
<evidence type="ECO:0000256" key="9">
    <source>
        <dbReference type="ARBA" id="ARBA00023170"/>
    </source>
</evidence>
<evidence type="ECO:0000256" key="7">
    <source>
        <dbReference type="ARBA" id="ARBA00023040"/>
    </source>
</evidence>
<evidence type="ECO:0000256" key="12">
    <source>
        <dbReference type="SAM" id="Phobius"/>
    </source>
</evidence>
<proteinExistence type="inferred from homology"/>
<evidence type="ECO:0000313" key="14">
    <source>
        <dbReference type="EMBL" id="CAH2326731.1"/>
    </source>
</evidence>
<evidence type="ECO:0000256" key="2">
    <source>
        <dbReference type="ARBA" id="ARBA00022475"/>
    </source>
</evidence>
<evidence type="ECO:0000313" key="15">
    <source>
        <dbReference type="Proteomes" id="UP001295444"/>
    </source>
</evidence>
<dbReference type="InterPro" id="IPR000276">
    <property type="entry name" value="GPCR_Rhodpsn"/>
</dbReference>
<accession>A0AAD1TGL5</accession>
<protein>
    <submittedName>
        <fullName evidence="14">Olfactory receptor 1020-like</fullName>
    </submittedName>
</protein>
<dbReference type="PRINTS" id="PR00245">
    <property type="entry name" value="OLFACTORYR"/>
</dbReference>
<feature type="non-terminal residue" evidence="14">
    <location>
        <position position="1"/>
    </location>
</feature>
<feature type="transmembrane region" description="Helical" evidence="12">
    <location>
        <begin position="61"/>
        <end position="83"/>
    </location>
</feature>
<dbReference type="FunFam" id="1.20.1070.10:FF:000001">
    <property type="entry name" value="Olfactory receptor"/>
    <property type="match status" value="1"/>
</dbReference>
<dbReference type="Pfam" id="PF13853">
    <property type="entry name" value="7tm_4"/>
    <property type="match status" value="1"/>
</dbReference>
<dbReference type="EMBL" id="OW240924">
    <property type="protein sequence ID" value="CAH2326731.1"/>
    <property type="molecule type" value="Genomic_DNA"/>
</dbReference>
<feature type="transmembrane region" description="Helical" evidence="12">
    <location>
        <begin position="103"/>
        <end position="121"/>
    </location>
</feature>
<evidence type="ECO:0000256" key="5">
    <source>
        <dbReference type="ARBA" id="ARBA00022725"/>
    </source>
</evidence>